<dbReference type="EMBL" id="JRES01000688">
    <property type="protein sequence ID" value="KNC29127.1"/>
    <property type="molecule type" value="Genomic_DNA"/>
</dbReference>
<accession>A0A0L0CA48</accession>
<sequence>MATTSFREMLHSNSGVFTYYISNSKCLKGLENIDQNQFYHNKFLRMNHHFPITTFMYSYTLLIKTIEPQYSSDVVLDPTCNQSVSVLTDLQHSSDVVLDPICYRKRSERIKLSPSFRDSCQKQHRNVKVSRLYYASRTNKLRSIFMLLYFTCSRSKHKVITIILQYFKQKCLTGSETTSLKKKNNVC</sequence>
<reference evidence="1 2" key="1">
    <citation type="journal article" date="2015" name="Nat. Commun.">
        <title>Lucilia cuprina genome unlocks parasitic fly biology to underpin future interventions.</title>
        <authorList>
            <person name="Anstead C.A."/>
            <person name="Korhonen P.K."/>
            <person name="Young N.D."/>
            <person name="Hall R.S."/>
            <person name="Jex A.R."/>
            <person name="Murali S.C."/>
            <person name="Hughes D.S."/>
            <person name="Lee S.F."/>
            <person name="Perry T."/>
            <person name="Stroehlein A.J."/>
            <person name="Ansell B.R."/>
            <person name="Breugelmans B."/>
            <person name="Hofmann A."/>
            <person name="Qu J."/>
            <person name="Dugan S."/>
            <person name="Lee S.L."/>
            <person name="Chao H."/>
            <person name="Dinh H."/>
            <person name="Han Y."/>
            <person name="Doddapaneni H.V."/>
            <person name="Worley K.C."/>
            <person name="Muzny D.M."/>
            <person name="Ioannidis P."/>
            <person name="Waterhouse R.M."/>
            <person name="Zdobnov E.M."/>
            <person name="James P.J."/>
            <person name="Bagnall N.H."/>
            <person name="Kotze A.C."/>
            <person name="Gibbs R.A."/>
            <person name="Richards S."/>
            <person name="Batterham P."/>
            <person name="Gasser R.B."/>
        </authorList>
    </citation>
    <scope>NUCLEOTIDE SEQUENCE [LARGE SCALE GENOMIC DNA]</scope>
    <source>
        <strain evidence="1 2">LS</strain>
        <tissue evidence="1">Full body</tissue>
    </source>
</reference>
<comment type="caution">
    <text evidence="1">The sequence shown here is derived from an EMBL/GenBank/DDBJ whole genome shotgun (WGS) entry which is preliminary data.</text>
</comment>
<keyword evidence="2" id="KW-1185">Reference proteome</keyword>
<name>A0A0L0CA48_LUCCU</name>
<organism evidence="1 2">
    <name type="scientific">Lucilia cuprina</name>
    <name type="common">Green bottle fly</name>
    <name type="synonym">Australian sheep blowfly</name>
    <dbReference type="NCBI Taxonomy" id="7375"/>
    <lineage>
        <taxon>Eukaryota</taxon>
        <taxon>Metazoa</taxon>
        <taxon>Ecdysozoa</taxon>
        <taxon>Arthropoda</taxon>
        <taxon>Hexapoda</taxon>
        <taxon>Insecta</taxon>
        <taxon>Pterygota</taxon>
        <taxon>Neoptera</taxon>
        <taxon>Endopterygota</taxon>
        <taxon>Diptera</taxon>
        <taxon>Brachycera</taxon>
        <taxon>Muscomorpha</taxon>
        <taxon>Oestroidea</taxon>
        <taxon>Calliphoridae</taxon>
        <taxon>Luciliinae</taxon>
        <taxon>Lucilia</taxon>
    </lineage>
</organism>
<evidence type="ECO:0000313" key="1">
    <source>
        <dbReference type="EMBL" id="KNC29127.1"/>
    </source>
</evidence>
<proteinExistence type="predicted"/>
<gene>
    <name evidence="1" type="ORF">FF38_12700</name>
</gene>
<dbReference type="Proteomes" id="UP000037069">
    <property type="component" value="Unassembled WGS sequence"/>
</dbReference>
<evidence type="ECO:0000313" key="2">
    <source>
        <dbReference type="Proteomes" id="UP000037069"/>
    </source>
</evidence>
<dbReference type="AlphaFoldDB" id="A0A0L0CA48"/>
<protein>
    <submittedName>
        <fullName evidence="1">Uncharacterized protein</fullName>
    </submittedName>
</protein>